<dbReference type="GO" id="GO:1902412">
    <property type="term" value="P:regulation of mitotic cytokinesis"/>
    <property type="evidence" value="ECO:0007669"/>
    <property type="project" value="TreeGrafter"/>
</dbReference>
<keyword evidence="1" id="KW-0433">Leucine-rich repeat</keyword>
<dbReference type="GO" id="GO:0035591">
    <property type="term" value="F:signaling adaptor activity"/>
    <property type="evidence" value="ECO:0007669"/>
    <property type="project" value="TreeGrafter"/>
</dbReference>
<evidence type="ECO:0000256" key="3">
    <source>
        <dbReference type="SAM" id="MobiDB-lite"/>
    </source>
</evidence>
<evidence type="ECO:0000256" key="1">
    <source>
        <dbReference type="ARBA" id="ARBA00022614"/>
    </source>
</evidence>
<dbReference type="Gene3D" id="3.80.10.10">
    <property type="entry name" value="Ribonuclease Inhibitor"/>
    <property type="match status" value="1"/>
</dbReference>
<dbReference type="InterPro" id="IPR052574">
    <property type="entry name" value="CDIRP"/>
</dbReference>
<dbReference type="GO" id="GO:0031028">
    <property type="term" value="P:septation initiation signaling"/>
    <property type="evidence" value="ECO:0007669"/>
    <property type="project" value="TreeGrafter"/>
</dbReference>
<dbReference type="STRING" id="1077348.A0A2G8SN91"/>
<dbReference type="Proteomes" id="UP000230002">
    <property type="component" value="Unassembled WGS sequence"/>
</dbReference>
<evidence type="ECO:0000313" key="4">
    <source>
        <dbReference type="EMBL" id="PIL35234.1"/>
    </source>
</evidence>
<comment type="caution">
    <text evidence="4">The sequence shown here is derived from an EMBL/GenBank/DDBJ whole genome shotgun (WGS) entry which is preliminary data.</text>
</comment>
<feature type="region of interest" description="Disordered" evidence="3">
    <location>
        <begin position="107"/>
        <end position="214"/>
    </location>
</feature>
<dbReference type="GO" id="GO:0061499">
    <property type="term" value="C:outer plaque of mitotic spindle pole body"/>
    <property type="evidence" value="ECO:0007669"/>
    <property type="project" value="TreeGrafter"/>
</dbReference>
<name>A0A2G8SN91_9APHY</name>
<reference evidence="4 5" key="1">
    <citation type="journal article" date="2015" name="Sci. Rep.">
        <title>Chromosome-level genome map provides insights into diverse defense mechanisms in the medicinal fungus Ganoderma sinense.</title>
        <authorList>
            <person name="Zhu Y."/>
            <person name="Xu J."/>
            <person name="Sun C."/>
            <person name="Zhou S."/>
            <person name="Xu H."/>
            <person name="Nelson D.R."/>
            <person name="Qian J."/>
            <person name="Song J."/>
            <person name="Luo H."/>
            <person name="Xiang L."/>
            <person name="Li Y."/>
            <person name="Xu Z."/>
            <person name="Ji A."/>
            <person name="Wang L."/>
            <person name="Lu S."/>
            <person name="Hayward A."/>
            <person name="Sun W."/>
            <person name="Li X."/>
            <person name="Schwartz D.C."/>
            <person name="Wang Y."/>
            <person name="Chen S."/>
        </authorList>
    </citation>
    <scope>NUCLEOTIDE SEQUENCE [LARGE SCALE GENOMIC DNA]</scope>
    <source>
        <strain evidence="4 5">ZZ0214-1</strain>
    </source>
</reference>
<dbReference type="PANTHER" id="PTHR47566:SF1">
    <property type="entry name" value="PROTEIN NUD1"/>
    <property type="match status" value="1"/>
</dbReference>
<evidence type="ECO:0000313" key="5">
    <source>
        <dbReference type="Proteomes" id="UP000230002"/>
    </source>
</evidence>
<keyword evidence="2" id="KW-0677">Repeat</keyword>
<dbReference type="PANTHER" id="PTHR47566">
    <property type="match status" value="1"/>
</dbReference>
<dbReference type="OrthoDB" id="7451790at2759"/>
<dbReference type="InterPro" id="IPR032675">
    <property type="entry name" value="LRR_dom_sf"/>
</dbReference>
<sequence>MAEPCYNLVYLELAACRLMRLPGEFSRMVPNVRVLNLNYNFLEDPGPLEGLSRLRKLTIIGSRIKGAKQLIRIVRGMKDVEMIDFRMNPCTLGWYLPLLVKDLPGALQPSDRDRPGDLPPALESAQSGGAHPAETRLLPLSSSFHDSRSHRSSNREEKKRPWSDSTSDVAPSTALHGVSPNAPHAVVPISDSDPSRRGGVGTTVGDSQKRHEPGQNELVWRELDAKFRRDLPDDAYVGRLAYRGLVMRACPKIVMLDGIQVERKERDKAERLLRTIFSAGKAKDAGLSGVGIELEASKS</sequence>
<keyword evidence="5" id="KW-1185">Reference proteome</keyword>
<dbReference type="SUPFAM" id="SSF52058">
    <property type="entry name" value="L domain-like"/>
    <property type="match status" value="1"/>
</dbReference>
<accession>A0A2G8SN91</accession>
<dbReference type="EMBL" id="AYKW01000004">
    <property type="protein sequence ID" value="PIL35234.1"/>
    <property type="molecule type" value="Genomic_DNA"/>
</dbReference>
<feature type="compositionally biased region" description="Basic and acidic residues" evidence="3">
    <location>
        <begin position="145"/>
        <end position="162"/>
    </location>
</feature>
<organism evidence="4 5">
    <name type="scientific">Ganoderma sinense ZZ0214-1</name>
    <dbReference type="NCBI Taxonomy" id="1077348"/>
    <lineage>
        <taxon>Eukaryota</taxon>
        <taxon>Fungi</taxon>
        <taxon>Dikarya</taxon>
        <taxon>Basidiomycota</taxon>
        <taxon>Agaricomycotina</taxon>
        <taxon>Agaricomycetes</taxon>
        <taxon>Polyporales</taxon>
        <taxon>Polyporaceae</taxon>
        <taxon>Ganoderma</taxon>
    </lineage>
</organism>
<protein>
    <submittedName>
        <fullName evidence="4">Uncharacterized protein</fullName>
    </submittedName>
</protein>
<gene>
    <name evidence="4" type="ORF">GSI_03024</name>
</gene>
<dbReference type="AlphaFoldDB" id="A0A2G8SN91"/>
<proteinExistence type="predicted"/>
<evidence type="ECO:0000256" key="2">
    <source>
        <dbReference type="ARBA" id="ARBA00022737"/>
    </source>
</evidence>